<feature type="compositionally biased region" description="Low complexity" evidence="1">
    <location>
        <begin position="192"/>
        <end position="205"/>
    </location>
</feature>
<evidence type="ECO:0000256" key="1">
    <source>
        <dbReference type="SAM" id="MobiDB-lite"/>
    </source>
</evidence>
<organism evidence="2">
    <name type="scientific">marine sediment metagenome</name>
    <dbReference type="NCBI Taxonomy" id="412755"/>
    <lineage>
        <taxon>unclassified sequences</taxon>
        <taxon>metagenomes</taxon>
        <taxon>ecological metagenomes</taxon>
    </lineage>
</organism>
<reference evidence="2" key="1">
    <citation type="journal article" date="2015" name="Nature">
        <title>Complex archaea that bridge the gap between prokaryotes and eukaryotes.</title>
        <authorList>
            <person name="Spang A."/>
            <person name="Saw J.H."/>
            <person name="Jorgensen S.L."/>
            <person name="Zaremba-Niedzwiedzka K."/>
            <person name="Martijn J."/>
            <person name="Lind A.E."/>
            <person name="van Eijk R."/>
            <person name="Schleper C."/>
            <person name="Guy L."/>
            <person name="Ettema T.J."/>
        </authorList>
    </citation>
    <scope>NUCLEOTIDE SEQUENCE</scope>
</reference>
<feature type="region of interest" description="Disordered" evidence="1">
    <location>
        <begin position="108"/>
        <end position="130"/>
    </location>
</feature>
<evidence type="ECO:0000313" key="2">
    <source>
        <dbReference type="EMBL" id="KKM18349.1"/>
    </source>
</evidence>
<accession>A0A0F9IF46</accession>
<feature type="region of interest" description="Disordered" evidence="1">
    <location>
        <begin position="183"/>
        <end position="205"/>
    </location>
</feature>
<protein>
    <submittedName>
        <fullName evidence="2">Uncharacterized protein</fullName>
    </submittedName>
</protein>
<feature type="compositionally biased region" description="Basic and acidic residues" evidence="1">
    <location>
        <begin position="154"/>
        <end position="164"/>
    </location>
</feature>
<dbReference type="AlphaFoldDB" id="A0A0F9IF46"/>
<dbReference type="EMBL" id="LAZR01014242">
    <property type="protein sequence ID" value="KKM18349.1"/>
    <property type="molecule type" value="Genomic_DNA"/>
</dbReference>
<proteinExistence type="predicted"/>
<feature type="region of interest" description="Disordered" evidence="1">
    <location>
        <begin position="147"/>
        <end position="168"/>
    </location>
</feature>
<gene>
    <name evidence="2" type="ORF">LCGC14_1666580</name>
</gene>
<name>A0A0F9IF46_9ZZZZ</name>
<comment type="caution">
    <text evidence="2">The sequence shown here is derived from an EMBL/GenBank/DDBJ whole genome shotgun (WGS) entry which is preliminary data.</text>
</comment>
<sequence length="422" mass="45020">MAVKTIRLRQGENFYEFAERKFGDRSIGNTLIRQFGQGRSGVQYRFRTNLSTSKKAVAGRRSQISADFAQQQETALPEILSEGRLTRPEDIQGREAQMAGIEQRALGNVGGAVSGRPDLTELSQRSRDAEEGIRSFIKQLEFSKLSPQEQALSRQEDRQERLDKTPSNVLSFLSGKEQFISDLTSPLPGLGEAEQQPQSISQAQAEQEFQAQLNSLLGITPPPLPGAQPGGIFSGLEKGVAPVDPTDDSPFAKGLLAIYNAATSGRVSQPTGDEQDTVGAAPQFFSPGNIISNFVDRVSALPSSHPAGLNLGQVKDLAVGLLDKLAQGQAPNIIADVTARLAFGEGYADELLLAGYVWNESTGFWEFNSGVATGPGTGGTGVGGGFFAGRRGGRGGGEVARRSVGSFLPSGSNLFNWRVNFG</sequence>